<proteinExistence type="inferred from homology"/>
<dbReference type="InterPro" id="IPR051010">
    <property type="entry name" value="BCAA_transport"/>
</dbReference>
<keyword evidence="3" id="KW-0029">Amino-acid transport</keyword>
<dbReference type="SUPFAM" id="SSF53822">
    <property type="entry name" value="Periplasmic binding protein-like I"/>
    <property type="match status" value="1"/>
</dbReference>
<dbReference type="GO" id="GO:0006865">
    <property type="term" value="P:amino acid transport"/>
    <property type="evidence" value="ECO:0007669"/>
    <property type="project" value="UniProtKB-KW"/>
</dbReference>
<gene>
    <name evidence="6" type="ORF">D3P05_03540</name>
</gene>
<comment type="similarity">
    <text evidence="1">Belongs to the leucine-binding protein family.</text>
</comment>
<evidence type="ECO:0000256" key="1">
    <source>
        <dbReference type="ARBA" id="ARBA00010062"/>
    </source>
</evidence>
<feature type="signal peptide" evidence="4">
    <location>
        <begin position="1"/>
        <end position="20"/>
    </location>
</feature>
<sequence>MKLSNLFTTCTAMALLPAMAAQSDEYHVVVLQALTGPAAFIGTAVADGMRLAEQHINEQGLLGEGNTLKVTYADDATDRTQTMTLIARYANDPSILGILGPTSGAVAIAGASSGNQYEMPVVTTTNTPEVLEQGPWSFILTQPPEITIPYLVDYAADVAGAKECAVIGIRDIEAYVALQKQFEKLMMDKGVKITTVEQVGGTDSDFSSVATKIATSQQDCVFVSASASQGANIIVQLRQAGLDPATPVFGHNAFASPEFLDRGGAGVEGVTFIADWVPGGYDDFTTAFATEFRERFGHEADNWNAVGYGGMLVMANALKSMEEPSREALRDQLGKTSEVRVAAGQGSYSVDEKRYPHVGMNVLTVQDGAFVQAPR</sequence>
<evidence type="ECO:0000256" key="3">
    <source>
        <dbReference type="ARBA" id="ARBA00022970"/>
    </source>
</evidence>
<feature type="domain" description="Leucine-binding protein" evidence="5">
    <location>
        <begin position="27"/>
        <end position="368"/>
    </location>
</feature>
<reference evidence="7" key="1">
    <citation type="submission" date="2018-09" db="EMBL/GenBank/DDBJ databases">
        <title>Paracoccus onubensis nov. sp. a moderate halophilic bacterium isolated from Gruta de las Maravillas (Aracena, Spain).</title>
        <authorList>
            <person name="Jurado V."/>
            <person name="Gutierrez-Patricio S."/>
            <person name="Gonzalez-Pimentel J.L."/>
            <person name="Miller A.Z."/>
            <person name="Laiz L."/>
            <person name="Saiz-Jimenez C."/>
        </authorList>
    </citation>
    <scope>NUCLEOTIDE SEQUENCE [LARGE SCALE GENOMIC DNA]</scope>
    <source>
        <strain evidence="7">DSM 26381</strain>
    </source>
</reference>
<dbReference type="Pfam" id="PF13458">
    <property type="entry name" value="Peripla_BP_6"/>
    <property type="match status" value="1"/>
</dbReference>
<keyword evidence="2 4" id="KW-0732">Signal</keyword>
<evidence type="ECO:0000313" key="6">
    <source>
        <dbReference type="EMBL" id="RJL20235.1"/>
    </source>
</evidence>
<protein>
    <recommendedName>
        <fullName evidence="5">Leucine-binding protein domain-containing protein</fullName>
    </recommendedName>
</protein>
<evidence type="ECO:0000256" key="4">
    <source>
        <dbReference type="SAM" id="SignalP"/>
    </source>
</evidence>
<feature type="chain" id="PRO_5019025327" description="Leucine-binding protein domain-containing protein" evidence="4">
    <location>
        <begin position="21"/>
        <end position="375"/>
    </location>
</feature>
<evidence type="ECO:0000259" key="5">
    <source>
        <dbReference type="Pfam" id="PF13458"/>
    </source>
</evidence>
<dbReference type="AlphaFoldDB" id="A0A419AAT2"/>
<dbReference type="PANTHER" id="PTHR30483">
    <property type="entry name" value="LEUCINE-SPECIFIC-BINDING PROTEIN"/>
    <property type="match status" value="1"/>
</dbReference>
<keyword evidence="3" id="KW-0813">Transport</keyword>
<dbReference type="RefSeq" id="WP_119896808.1">
    <property type="nucleotide sequence ID" value="NZ_QNRC01000022.1"/>
</dbReference>
<dbReference type="Proteomes" id="UP000283587">
    <property type="component" value="Unassembled WGS sequence"/>
</dbReference>
<dbReference type="PANTHER" id="PTHR30483:SF6">
    <property type="entry name" value="PERIPLASMIC BINDING PROTEIN OF ABC TRANSPORTER FOR NATURAL AMINO ACIDS"/>
    <property type="match status" value="1"/>
</dbReference>
<dbReference type="EMBL" id="QZEW01000011">
    <property type="protein sequence ID" value="RJL20235.1"/>
    <property type="molecule type" value="Genomic_DNA"/>
</dbReference>
<dbReference type="OrthoDB" id="9802022at2"/>
<organism evidence="6 7">
    <name type="scientific">Paracoccus siganidrum</name>
    <dbReference type="NCBI Taxonomy" id="1276757"/>
    <lineage>
        <taxon>Bacteria</taxon>
        <taxon>Pseudomonadati</taxon>
        <taxon>Pseudomonadota</taxon>
        <taxon>Alphaproteobacteria</taxon>
        <taxon>Rhodobacterales</taxon>
        <taxon>Paracoccaceae</taxon>
        <taxon>Paracoccus</taxon>
    </lineage>
</organism>
<name>A0A419AAT2_9RHOB</name>
<accession>A0A419AAT2</accession>
<dbReference type="Gene3D" id="3.40.50.2300">
    <property type="match status" value="2"/>
</dbReference>
<evidence type="ECO:0000256" key="2">
    <source>
        <dbReference type="ARBA" id="ARBA00022729"/>
    </source>
</evidence>
<comment type="caution">
    <text evidence="6">The sequence shown here is derived from an EMBL/GenBank/DDBJ whole genome shotgun (WGS) entry which is preliminary data.</text>
</comment>
<keyword evidence="7" id="KW-1185">Reference proteome</keyword>
<dbReference type="InterPro" id="IPR028082">
    <property type="entry name" value="Peripla_BP_I"/>
</dbReference>
<dbReference type="InterPro" id="IPR028081">
    <property type="entry name" value="Leu-bd"/>
</dbReference>
<evidence type="ECO:0000313" key="7">
    <source>
        <dbReference type="Proteomes" id="UP000283587"/>
    </source>
</evidence>